<dbReference type="Proteomes" id="UP001163603">
    <property type="component" value="Chromosome 7"/>
</dbReference>
<evidence type="ECO:0000313" key="1">
    <source>
        <dbReference type="EMBL" id="KAJ0034603.1"/>
    </source>
</evidence>
<protein>
    <submittedName>
        <fullName evidence="1">Uncharacterized protein</fullName>
    </submittedName>
</protein>
<gene>
    <name evidence="1" type="ORF">Pint_24648</name>
</gene>
<organism evidence="1 2">
    <name type="scientific">Pistacia integerrima</name>
    <dbReference type="NCBI Taxonomy" id="434235"/>
    <lineage>
        <taxon>Eukaryota</taxon>
        <taxon>Viridiplantae</taxon>
        <taxon>Streptophyta</taxon>
        <taxon>Embryophyta</taxon>
        <taxon>Tracheophyta</taxon>
        <taxon>Spermatophyta</taxon>
        <taxon>Magnoliopsida</taxon>
        <taxon>eudicotyledons</taxon>
        <taxon>Gunneridae</taxon>
        <taxon>Pentapetalae</taxon>
        <taxon>rosids</taxon>
        <taxon>malvids</taxon>
        <taxon>Sapindales</taxon>
        <taxon>Anacardiaceae</taxon>
        <taxon>Pistacia</taxon>
    </lineage>
</organism>
<keyword evidence="2" id="KW-1185">Reference proteome</keyword>
<proteinExistence type="predicted"/>
<evidence type="ECO:0000313" key="2">
    <source>
        <dbReference type="Proteomes" id="UP001163603"/>
    </source>
</evidence>
<dbReference type="EMBL" id="CM047742">
    <property type="protein sequence ID" value="KAJ0034603.1"/>
    <property type="molecule type" value="Genomic_DNA"/>
</dbReference>
<name>A0ACC0YCI1_9ROSI</name>
<sequence length="98" mass="10247">MTTLNNIILAVLLALLLHIQPGKASRVLHEQVLLNKEIQSQSLQKGSVPPIGGSGCTYIPGTSGPGCPVKEMNVAGDVLHRSGAYPSPMLTFGVATNQ</sequence>
<comment type="caution">
    <text evidence="1">The sequence shown here is derived from an EMBL/GenBank/DDBJ whole genome shotgun (WGS) entry which is preliminary data.</text>
</comment>
<accession>A0ACC0YCI1</accession>
<reference evidence="2" key="1">
    <citation type="journal article" date="2023" name="G3 (Bethesda)">
        <title>Genome assembly and association tests identify interacting loci associated with vigor, precocity, and sex in interspecific pistachio rootstocks.</title>
        <authorList>
            <person name="Palmer W."/>
            <person name="Jacygrad E."/>
            <person name="Sagayaradj S."/>
            <person name="Cavanaugh K."/>
            <person name="Han R."/>
            <person name="Bertier L."/>
            <person name="Beede B."/>
            <person name="Kafkas S."/>
            <person name="Golino D."/>
            <person name="Preece J."/>
            <person name="Michelmore R."/>
        </authorList>
    </citation>
    <scope>NUCLEOTIDE SEQUENCE [LARGE SCALE GENOMIC DNA]</scope>
</reference>